<name>A0A0P9LWE1_PSESX</name>
<gene>
    <name evidence="1" type="ORF">ALO50_04483</name>
</gene>
<dbReference type="EMBL" id="LJQA01000909">
    <property type="protein sequence ID" value="KPW79905.1"/>
    <property type="molecule type" value="Genomic_DNA"/>
</dbReference>
<sequence length="98" mass="10499">CSASKGSPIRYGFEMSAVYFSAADGALLAYTPSRSDEELRLLRSVSRVYSGAESIQAQLAAGTINVQDFVRAVARAGHLRVLQTSKRWPHAGVVSPVS</sequence>
<dbReference type="PATRIC" id="fig|264451.4.peg.2471"/>
<evidence type="ECO:0000313" key="2">
    <source>
        <dbReference type="Proteomes" id="UP000050356"/>
    </source>
</evidence>
<organism evidence="1 2">
    <name type="scientific">Pseudomonas syringae pv. cerasicola</name>
    <dbReference type="NCBI Taxonomy" id="264451"/>
    <lineage>
        <taxon>Bacteria</taxon>
        <taxon>Pseudomonadati</taxon>
        <taxon>Pseudomonadota</taxon>
        <taxon>Gammaproteobacteria</taxon>
        <taxon>Pseudomonadales</taxon>
        <taxon>Pseudomonadaceae</taxon>
        <taxon>Pseudomonas</taxon>
        <taxon>Pseudomonas syringae</taxon>
    </lineage>
</organism>
<feature type="non-terminal residue" evidence="1">
    <location>
        <position position="1"/>
    </location>
</feature>
<protein>
    <submittedName>
        <fullName evidence="1">Uncharacterized protein</fullName>
    </submittedName>
</protein>
<reference evidence="1 2" key="1">
    <citation type="submission" date="2015-09" db="EMBL/GenBank/DDBJ databases">
        <title>Genome announcement of multiple Pseudomonas syringae strains.</title>
        <authorList>
            <person name="Thakur S."/>
            <person name="Wang P.W."/>
            <person name="Gong Y."/>
            <person name="Weir B.S."/>
            <person name="Guttman D.S."/>
        </authorList>
    </citation>
    <scope>NUCLEOTIDE SEQUENCE [LARGE SCALE GENOMIC DNA]</scope>
    <source>
        <strain evidence="1 2">ICMP17524</strain>
    </source>
</reference>
<comment type="caution">
    <text evidence="1">The sequence shown here is derived from an EMBL/GenBank/DDBJ whole genome shotgun (WGS) entry which is preliminary data.</text>
</comment>
<proteinExistence type="predicted"/>
<evidence type="ECO:0000313" key="1">
    <source>
        <dbReference type="EMBL" id="KPW79905.1"/>
    </source>
</evidence>
<dbReference type="AlphaFoldDB" id="A0A0P9LWE1"/>
<accession>A0A0P9LWE1</accession>
<dbReference type="Proteomes" id="UP000050356">
    <property type="component" value="Unassembled WGS sequence"/>
</dbReference>